<name>A0A4Q9PFL3_9APHY</name>
<accession>A0A4Q9PFL3</accession>
<evidence type="ECO:0000313" key="2">
    <source>
        <dbReference type="EMBL" id="TBU53005.1"/>
    </source>
</evidence>
<dbReference type="Proteomes" id="UP000292082">
    <property type="component" value="Unassembled WGS sequence"/>
</dbReference>
<keyword evidence="3" id="KW-1185">Reference proteome</keyword>
<protein>
    <submittedName>
        <fullName evidence="2">Uncharacterized protein</fullName>
    </submittedName>
</protein>
<proteinExistence type="predicted"/>
<organism evidence="2 3">
    <name type="scientific">Dichomitus squalens</name>
    <dbReference type="NCBI Taxonomy" id="114155"/>
    <lineage>
        <taxon>Eukaryota</taxon>
        <taxon>Fungi</taxon>
        <taxon>Dikarya</taxon>
        <taxon>Basidiomycota</taxon>
        <taxon>Agaricomycotina</taxon>
        <taxon>Agaricomycetes</taxon>
        <taxon>Polyporales</taxon>
        <taxon>Polyporaceae</taxon>
        <taxon>Dichomitus</taxon>
    </lineage>
</organism>
<dbReference type="EMBL" id="ML145228">
    <property type="protein sequence ID" value="TBU53005.1"/>
    <property type="molecule type" value="Genomic_DNA"/>
</dbReference>
<gene>
    <name evidence="2" type="ORF">BD310DRAFT_909748</name>
</gene>
<reference evidence="2 3" key="1">
    <citation type="submission" date="2019-01" db="EMBL/GenBank/DDBJ databases">
        <title>Draft genome sequences of three monokaryotic isolates of the white-rot basidiomycete fungus Dichomitus squalens.</title>
        <authorList>
            <consortium name="DOE Joint Genome Institute"/>
            <person name="Lopez S.C."/>
            <person name="Andreopoulos B."/>
            <person name="Pangilinan J."/>
            <person name="Lipzen A."/>
            <person name="Riley R."/>
            <person name="Ahrendt S."/>
            <person name="Ng V."/>
            <person name="Barry K."/>
            <person name="Daum C."/>
            <person name="Grigoriev I.V."/>
            <person name="Hilden K.S."/>
            <person name="Makela M.R."/>
            <person name="de Vries R.P."/>
        </authorList>
    </citation>
    <scope>NUCLEOTIDE SEQUENCE [LARGE SCALE GENOMIC DNA]</scope>
    <source>
        <strain evidence="2 3">CBS 464.89</strain>
    </source>
</reference>
<dbReference type="AlphaFoldDB" id="A0A4Q9PFL3"/>
<feature type="compositionally biased region" description="Polar residues" evidence="1">
    <location>
        <begin position="212"/>
        <end position="225"/>
    </location>
</feature>
<sequence>MHIWQVLLPCLAKAPLKLDATTFISWYYGITSHDNVVRLNMIPWSCPLLLAKGMAPTEWSWERRLMNQQTERASQYSMPWSLPAALTVDYFRFKVRTWLAYSPKYVLECSSTHSDAAARVLGCSLLRLVILHIEDELLSSNRVRFGHWAIALPDSQIYCGATIIGIKLYSNSVLAALNSRQSLSAQYQHAYIDTTAFGASFMPDVSSDMELSATSRARQPSSRIGKTTPKGSRDNAIQIKVLRTQEFVHDPRENLE</sequence>
<feature type="region of interest" description="Disordered" evidence="1">
    <location>
        <begin position="212"/>
        <end position="233"/>
    </location>
</feature>
<evidence type="ECO:0000313" key="3">
    <source>
        <dbReference type="Proteomes" id="UP000292082"/>
    </source>
</evidence>
<evidence type="ECO:0000256" key="1">
    <source>
        <dbReference type="SAM" id="MobiDB-lite"/>
    </source>
</evidence>